<keyword evidence="3 8" id="KW-0028">Amino-acid biosynthesis</keyword>
<comment type="pathway">
    <text evidence="1 8">Metabolic intermediate biosynthesis; chorismate biosynthesis; chorismate from D-erythrose 4-phosphate and phosphoenolpyruvate: step 4/7.</text>
</comment>
<organism evidence="12 13">
    <name type="scientific">Ancylobacter novellus</name>
    <name type="common">Thiobacillus novellus</name>
    <dbReference type="NCBI Taxonomy" id="921"/>
    <lineage>
        <taxon>Bacteria</taxon>
        <taxon>Pseudomonadati</taxon>
        <taxon>Pseudomonadota</taxon>
        <taxon>Alphaproteobacteria</taxon>
        <taxon>Hyphomicrobiales</taxon>
        <taxon>Xanthobacteraceae</taxon>
        <taxon>Ancylobacter</taxon>
    </lineage>
</organism>
<evidence type="ECO:0000256" key="1">
    <source>
        <dbReference type="ARBA" id="ARBA00004871"/>
    </source>
</evidence>
<evidence type="ECO:0000256" key="5">
    <source>
        <dbReference type="ARBA" id="ARBA00023002"/>
    </source>
</evidence>
<reference evidence="12 13" key="1">
    <citation type="submission" date="2017-08" db="EMBL/GenBank/DDBJ databases">
        <title>Infants hospitalized years apart are colonized by the same room-sourced microbial strains.</title>
        <authorList>
            <person name="Brooks B."/>
            <person name="Olm M.R."/>
            <person name="Firek B.A."/>
            <person name="Baker R."/>
            <person name="Thomas B.C."/>
            <person name="Morowitz M.J."/>
            <person name="Banfield J.F."/>
        </authorList>
    </citation>
    <scope>NUCLEOTIDE SEQUENCE [LARGE SCALE GENOMIC DNA]</scope>
    <source>
        <strain evidence="12">S2_005_003_R2_43</strain>
    </source>
</reference>
<feature type="binding site" evidence="8">
    <location>
        <position position="216"/>
    </location>
    <ligand>
        <name>NADP(+)</name>
        <dbReference type="ChEBI" id="CHEBI:58349"/>
    </ligand>
</feature>
<feature type="binding site" evidence="8">
    <location>
        <position position="86"/>
    </location>
    <ligand>
        <name>shikimate</name>
        <dbReference type="ChEBI" id="CHEBI:36208"/>
    </ligand>
</feature>
<comment type="subunit">
    <text evidence="8">Homodimer.</text>
</comment>
<dbReference type="CDD" id="cd01065">
    <property type="entry name" value="NAD_bind_Shikimate_DH"/>
    <property type="match status" value="1"/>
</dbReference>
<feature type="binding site" evidence="8">
    <location>
        <position position="246"/>
    </location>
    <ligand>
        <name>shikimate</name>
        <dbReference type="ChEBI" id="CHEBI:36208"/>
    </ligand>
</feature>
<protein>
    <recommendedName>
        <fullName evidence="2 8">Shikimate dehydrogenase (NADP(+))</fullName>
        <shortName evidence="8">SDH</shortName>
        <ecNumber evidence="2 8">1.1.1.25</ecNumber>
    </recommendedName>
</protein>
<name>A0A2W5KH96_ANCNO</name>
<dbReference type="InterPro" id="IPR011342">
    <property type="entry name" value="Shikimate_DH"/>
</dbReference>
<feature type="domain" description="Quinate/shikimate 5-dehydrogenase/glutamyl-tRNA reductase" evidence="9">
    <location>
        <begin position="123"/>
        <end position="191"/>
    </location>
</feature>
<comment type="similarity">
    <text evidence="8">Belongs to the shikimate dehydrogenase family.</text>
</comment>
<evidence type="ECO:0000313" key="13">
    <source>
        <dbReference type="Proteomes" id="UP000249577"/>
    </source>
</evidence>
<keyword evidence="6 8" id="KW-0057">Aromatic amino acid biosynthesis</keyword>
<sequence length="283" mass="30255">MRRACVLGWPARHSRSPMVHGYWLRTYGLEGTYEHAEVPPEAFADFVRGFEANGFVGGNVTIPHKEAAFALVDEADPEAAALGAVNTLWRDGGRLFGANTDGIGFLANLDDRAPGWDGDRGVAVVIGAGGAARSVARALGGRGFDRIVVANRTASRAETVAGLAGSAGAACGFDELWRWLPSAKLLVNATSLGMTGKDPLDLHIGELPEEATVNDLVYVPLETDLLKRARANGKRTVDGLGMLLHQAVPGFERWFGVRPEVTEELRALVEADIEGRRRETTAA</sequence>
<gene>
    <name evidence="8" type="primary">aroE</name>
    <name evidence="12" type="ORF">DI565_12395</name>
</gene>
<dbReference type="GO" id="GO:0019632">
    <property type="term" value="P:shikimate metabolic process"/>
    <property type="evidence" value="ECO:0007669"/>
    <property type="project" value="InterPro"/>
</dbReference>
<keyword evidence="5 8" id="KW-0560">Oxidoreductase</keyword>
<dbReference type="PANTHER" id="PTHR21089:SF1">
    <property type="entry name" value="BIFUNCTIONAL 3-DEHYDROQUINATE DEHYDRATASE_SHIKIMATE DEHYDROGENASE, CHLOROPLASTIC"/>
    <property type="match status" value="1"/>
</dbReference>
<feature type="domain" description="SDH C-terminal" evidence="11">
    <location>
        <begin position="239"/>
        <end position="261"/>
    </location>
</feature>
<feature type="binding site" evidence="8">
    <location>
        <begin position="151"/>
        <end position="156"/>
    </location>
    <ligand>
        <name>NADP(+)</name>
        <dbReference type="ChEBI" id="CHEBI:58349"/>
    </ligand>
</feature>
<comment type="caution">
    <text evidence="8">Lacks conserved residue(s) required for the propagation of feature annotation.</text>
</comment>
<feature type="active site" description="Proton acceptor" evidence="8">
    <location>
        <position position="65"/>
    </location>
</feature>
<comment type="catalytic activity">
    <reaction evidence="7 8">
        <text>shikimate + NADP(+) = 3-dehydroshikimate + NADPH + H(+)</text>
        <dbReference type="Rhea" id="RHEA:17737"/>
        <dbReference type="ChEBI" id="CHEBI:15378"/>
        <dbReference type="ChEBI" id="CHEBI:16630"/>
        <dbReference type="ChEBI" id="CHEBI:36208"/>
        <dbReference type="ChEBI" id="CHEBI:57783"/>
        <dbReference type="ChEBI" id="CHEBI:58349"/>
        <dbReference type="EC" id="1.1.1.25"/>
    </reaction>
</comment>
<evidence type="ECO:0000256" key="7">
    <source>
        <dbReference type="ARBA" id="ARBA00049442"/>
    </source>
</evidence>
<feature type="binding site" evidence="8">
    <location>
        <position position="61"/>
    </location>
    <ligand>
        <name>shikimate</name>
        <dbReference type="ChEBI" id="CHEBI:36208"/>
    </ligand>
</feature>
<dbReference type="EMBL" id="QFPN01000006">
    <property type="protein sequence ID" value="PZQ14225.1"/>
    <property type="molecule type" value="Genomic_DNA"/>
</dbReference>
<evidence type="ECO:0000256" key="8">
    <source>
        <dbReference type="HAMAP-Rule" id="MF_00222"/>
    </source>
</evidence>
<feature type="binding site" evidence="8">
    <location>
        <begin position="14"/>
        <end position="16"/>
    </location>
    <ligand>
        <name>shikimate</name>
        <dbReference type="ChEBI" id="CHEBI:36208"/>
    </ligand>
</feature>
<evidence type="ECO:0000256" key="3">
    <source>
        <dbReference type="ARBA" id="ARBA00022605"/>
    </source>
</evidence>
<dbReference type="NCBIfam" id="NF001312">
    <property type="entry name" value="PRK00258.1-4"/>
    <property type="match status" value="1"/>
</dbReference>
<dbReference type="Pfam" id="PF18317">
    <property type="entry name" value="SDH_C"/>
    <property type="match status" value="1"/>
</dbReference>
<feature type="binding site" evidence="8">
    <location>
        <position position="218"/>
    </location>
    <ligand>
        <name>shikimate</name>
        <dbReference type="ChEBI" id="CHEBI:36208"/>
    </ligand>
</feature>
<dbReference type="PANTHER" id="PTHR21089">
    <property type="entry name" value="SHIKIMATE DEHYDROGENASE"/>
    <property type="match status" value="1"/>
</dbReference>
<dbReference type="SUPFAM" id="SSF53223">
    <property type="entry name" value="Aminoacid dehydrogenase-like, N-terminal domain"/>
    <property type="match status" value="1"/>
</dbReference>
<evidence type="ECO:0000259" key="10">
    <source>
        <dbReference type="Pfam" id="PF08501"/>
    </source>
</evidence>
<proteinExistence type="inferred from homology"/>
<dbReference type="GO" id="GO:0050661">
    <property type="term" value="F:NADP binding"/>
    <property type="evidence" value="ECO:0007669"/>
    <property type="project" value="InterPro"/>
</dbReference>
<dbReference type="SUPFAM" id="SSF51735">
    <property type="entry name" value="NAD(P)-binding Rossmann-fold domains"/>
    <property type="match status" value="1"/>
</dbReference>
<feature type="binding site" evidence="8">
    <location>
        <position position="101"/>
    </location>
    <ligand>
        <name>shikimate</name>
        <dbReference type="ChEBI" id="CHEBI:36208"/>
    </ligand>
</feature>
<dbReference type="HAMAP" id="MF_00222">
    <property type="entry name" value="Shikimate_DH_AroE"/>
    <property type="match status" value="1"/>
</dbReference>
<evidence type="ECO:0000256" key="4">
    <source>
        <dbReference type="ARBA" id="ARBA00022857"/>
    </source>
</evidence>
<dbReference type="InterPro" id="IPR006151">
    <property type="entry name" value="Shikm_DH/Glu-tRNA_Rdtase"/>
</dbReference>
<dbReference type="Gene3D" id="3.40.50.10860">
    <property type="entry name" value="Leucine Dehydrogenase, chain A, domain 1"/>
    <property type="match status" value="1"/>
</dbReference>
<dbReference type="GO" id="GO:0009073">
    <property type="term" value="P:aromatic amino acid family biosynthetic process"/>
    <property type="evidence" value="ECO:0007669"/>
    <property type="project" value="UniProtKB-KW"/>
</dbReference>
<comment type="caution">
    <text evidence="12">The sequence shown here is derived from an EMBL/GenBank/DDBJ whole genome shotgun (WGS) entry which is preliminary data.</text>
</comment>
<dbReference type="AlphaFoldDB" id="A0A2W5KH96"/>
<dbReference type="GO" id="GO:0009423">
    <property type="term" value="P:chorismate biosynthetic process"/>
    <property type="evidence" value="ECO:0007669"/>
    <property type="project" value="UniProtKB-UniRule"/>
</dbReference>
<keyword evidence="4 8" id="KW-0521">NADP</keyword>
<dbReference type="UniPathway" id="UPA00053">
    <property type="reaction ID" value="UER00087"/>
</dbReference>
<dbReference type="NCBIfam" id="TIGR00507">
    <property type="entry name" value="aroE"/>
    <property type="match status" value="1"/>
</dbReference>
<dbReference type="InterPro" id="IPR022893">
    <property type="entry name" value="Shikimate_DH_fam"/>
</dbReference>
<dbReference type="Pfam" id="PF08501">
    <property type="entry name" value="Shikimate_dh_N"/>
    <property type="match status" value="1"/>
</dbReference>
<dbReference type="InterPro" id="IPR046346">
    <property type="entry name" value="Aminoacid_DH-like_N_sf"/>
</dbReference>
<feature type="binding site" evidence="8">
    <location>
        <begin position="127"/>
        <end position="131"/>
    </location>
    <ligand>
        <name>NADP(+)</name>
        <dbReference type="ChEBI" id="CHEBI:58349"/>
    </ligand>
</feature>
<dbReference type="Gene3D" id="3.40.50.720">
    <property type="entry name" value="NAD(P)-binding Rossmann-like Domain"/>
    <property type="match status" value="1"/>
</dbReference>
<dbReference type="InterPro" id="IPR041121">
    <property type="entry name" value="SDH_C"/>
</dbReference>
<dbReference type="EC" id="1.1.1.25" evidence="2 8"/>
<dbReference type="GO" id="GO:0005829">
    <property type="term" value="C:cytosol"/>
    <property type="evidence" value="ECO:0007669"/>
    <property type="project" value="TreeGrafter"/>
</dbReference>
<evidence type="ECO:0000313" key="12">
    <source>
        <dbReference type="EMBL" id="PZQ14225.1"/>
    </source>
</evidence>
<dbReference type="GO" id="GO:0004764">
    <property type="term" value="F:shikimate 3-dehydrogenase (NADP+) activity"/>
    <property type="evidence" value="ECO:0007669"/>
    <property type="project" value="UniProtKB-UniRule"/>
</dbReference>
<evidence type="ECO:0000256" key="6">
    <source>
        <dbReference type="ARBA" id="ARBA00023141"/>
    </source>
</evidence>
<evidence type="ECO:0000256" key="2">
    <source>
        <dbReference type="ARBA" id="ARBA00012962"/>
    </source>
</evidence>
<evidence type="ECO:0000259" key="11">
    <source>
        <dbReference type="Pfam" id="PF18317"/>
    </source>
</evidence>
<comment type="function">
    <text evidence="8">Involved in the biosynthesis of the chorismate, which leads to the biosynthesis of aromatic amino acids. Catalyzes the reversible NADPH linked reduction of 3-dehydroshikimate (DHSA) to yield shikimate (SA).</text>
</comment>
<feature type="domain" description="Shikimate dehydrogenase substrate binding N-terminal" evidence="10">
    <location>
        <begin position="6"/>
        <end position="88"/>
    </location>
</feature>
<evidence type="ECO:0000259" key="9">
    <source>
        <dbReference type="Pfam" id="PF01488"/>
    </source>
</evidence>
<dbReference type="InterPro" id="IPR036291">
    <property type="entry name" value="NAD(P)-bd_dom_sf"/>
</dbReference>
<accession>A0A2W5KH96</accession>
<dbReference type="InterPro" id="IPR013708">
    <property type="entry name" value="Shikimate_DH-bd_N"/>
</dbReference>
<dbReference type="Pfam" id="PF01488">
    <property type="entry name" value="Shikimate_DH"/>
    <property type="match status" value="1"/>
</dbReference>
<dbReference type="GO" id="GO:0008652">
    <property type="term" value="P:amino acid biosynthetic process"/>
    <property type="evidence" value="ECO:0007669"/>
    <property type="project" value="UniProtKB-KW"/>
</dbReference>
<dbReference type="Proteomes" id="UP000249577">
    <property type="component" value="Unassembled WGS sequence"/>
</dbReference>
<feature type="binding site" evidence="8">
    <location>
        <position position="239"/>
    </location>
    <ligand>
        <name>NADP(+)</name>
        <dbReference type="ChEBI" id="CHEBI:58349"/>
    </ligand>
</feature>